<proteinExistence type="predicted"/>
<keyword evidence="2" id="KW-1185">Reference proteome</keyword>
<gene>
    <name evidence="1" type="ORF">Nans01_28300</name>
</gene>
<dbReference type="Proteomes" id="UP001165092">
    <property type="component" value="Unassembled WGS sequence"/>
</dbReference>
<evidence type="ECO:0000313" key="2">
    <source>
        <dbReference type="Proteomes" id="UP001165092"/>
    </source>
</evidence>
<dbReference type="InterPro" id="IPR054058">
    <property type="entry name" value="HTH_67"/>
</dbReference>
<dbReference type="AlphaFoldDB" id="A0A9W6P6R1"/>
<protein>
    <recommendedName>
        <fullName evidence="3">SalK</fullName>
    </recommendedName>
</protein>
<sequence>MHLTSTFARADMDLNAVREVSLTINATHLFVYFIPEAPEEAAKLGVTEYGPAYFAFRSAPMGAVPWQVTLAAFYNFSPRSVQAMAGVWDTATPEEWQDARFAAVDRALQRVDVSLAADQIAEARSLIDPVVASADYAGKTLAAANASVPLPADPLVALWQQITVLREWRGDAHFTVLAANDLGPCDCNVLQTATGHFPEAIARATRLWDDGEVAAATTRLVARGWLNADGTATDAGVAAREQIEVETDEHCAALWTPIGDADVRRLTSLIMPIHGAFTAARTYPFRVEMGDTQSADPKAAR</sequence>
<evidence type="ECO:0000313" key="1">
    <source>
        <dbReference type="EMBL" id="GLU48479.1"/>
    </source>
</evidence>
<evidence type="ECO:0008006" key="3">
    <source>
        <dbReference type="Google" id="ProtNLM"/>
    </source>
</evidence>
<name>A0A9W6P6R1_9ACTN</name>
<dbReference type="NCBIfam" id="NF047719">
    <property type="entry name" value="SCO6745_fam_HTH"/>
    <property type="match status" value="1"/>
</dbReference>
<dbReference type="EMBL" id="BSQG01000004">
    <property type="protein sequence ID" value="GLU48479.1"/>
    <property type="molecule type" value="Genomic_DNA"/>
</dbReference>
<organism evidence="1 2">
    <name type="scientific">Nocardiopsis ansamitocini</name>
    <dbReference type="NCBI Taxonomy" id="1670832"/>
    <lineage>
        <taxon>Bacteria</taxon>
        <taxon>Bacillati</taxon>
        <taxon>Actinomycetota</taxon>
        <taxon>Actinomycetes</taxon>
        <taxon>Streptosporangiales</taxon>
        <taxon>Nocardiopsidaceae</taxon>
        <taxon>Nocardiopsis</taxon>
    </lineage>
</organism>
<dbReference type="Pfam" id="PF21863">
    <property type="entry name" value="HTH_67"/>
    <property type="match status" value="1"/>
</dbReference>
<accession>A0A9W6P6R1</accession>
<comment type="caution">
    <text evidence="1">The sequence shown here is derived from an EMBL/GenBank/DDBJ whole genome shotgun (WGS) entry which is preliminary data.</text>
</comment>
<reference evidence="1" key="1">
    <citation type="submission" date="2023-02" db="EMBL/GenBank/DDBJ databases">
        <title>Nocardiopsis ansamitocini NBRC 112285.</title>
        <authorList>
            <person name="Ichikawa N."/>
            <person name="Sato H."/>
            <person name="Tonouchi N."/>
        </authorList>
    </citation>
    <scope>NUCLEOTIDE SEQUENCE</scope>
    <source>
        <strain evidence="1">NBRC 112285</strain>
    </source>
</reference>